<organism evidence="1">
    <name type="scientific">uncultured Caudovirales phage</name>
    <dbReference type="NCBI Taxonomy" id="2100421"/>
    <lineage>
        <taxon>Viruses</taxon>
        <taxon>Duplodnaviria</taxon>
        <taxon>Heunggongvirae</taxon>
        <taxon>Uroviricota</taxon>
        <taxon>Caudoviricetes</taxon>
        <taxon>Peduoviridae</taxon>
        <taxon>Maltschvirus</taxon>
        <taxon>Maltschvirus maltsch</taxon>
    </lineage>
</organism>
<reference evidence="1" key="1">
    <citation type="submission" date="2020-04" db="EMBL/GenBank/DDBJ databases">
        <authorList>
            <person name="Chiriac C."/>
            <person name="Salcher M."/>
            <person name="Ghai R."/>
            <person name="Kavagutti S V."/>
        </authorList>
    </citation>
    <scope>NUCLEOTIDE SEQUENCE</scope>
</reference>
<name>A0A6J5N846_9CAUD</name>
<sequence length="41" mass="4954">MGNNTKSWDRYCRHNNIPEKEVILASFIWNHDYDVSEDELN</sequence>
<proteinExistence type="predicted"/>
<accession>A0A6J5N846</accession>
<dbReference type="EMBL" id="LR796569">
    <property type="protein sequence ID" value="CAB4151889.1"/>
    <property type="molecule type" value="Genomic_DNA"/>
</dbReference>
<gene>
    <name evidence="1" type="ORF">UFOVP601_40</name>
</gene>
<evidence type="ECO:0000313" key="1">
    <source>
        <dbReference type="EMBL" id="CAB4151889.1"/>
    </source>
</evidence>
<protein>
    <submittedName>
        <fullName evidence="1">Uncharacterized protein</fullName>
    </submittedName>
</protein>